<dbReference type="EMBL" id="LUKD01000001">
    <property type="protein sequence ID" value="KYG67963.1"/>
    <property type="molecule type" value="Genomic_DNA"/>
</dbReference>
<dbReference type="GO" id="GO:0006979">
    <property type="term" value="P:response to oxidative stress"/>
    <property type="evidence" value="ECO:0007669"/>
    <property type="project" value="InterPro"/>
</dbReference>
<evidence type="ECO:0000259" key="4">
    <source>
        <dbReference type="PROSITE" id="PS51790"/>
    </source>
</evidence>
<comment type="caution">
    <text evidence="3">Lacks conserved residue(s) required for the propagation of feature annotation.</text>
</comment>
<dbReference type="GO" id="GO:0033743">
    <property type="term" value="F:peptide-methionine (R)-S-oxide reductase activity"/>
    <property type="evidence" value="ECO:0007669"/>
    <property type="project" value="UniProtKB-UniRule"/>
</dbReference>
<dbReference type="PANTHER" id="PTHR10173">
    <property type="entry name" value="METHIONINE SULFOXIDE REDUCTASE"/>
    <property type="match status" value="1"/>
</dbReference>
<dbReference type="PROSITE" id="PS51790">
    <property type="entry name" value="MSRB"/>
    <property type="match status" value="1"/>
</dbReference>
<comment type="caution">
    <text evidence="5">The sequence shown here is derived from an EMBL/GenBank/DDBJ whole genome shotgun (WGS) entry which is preliminary data.</text>
</comment>
<comment type="catalytic activity">
    <reaction evidence="2 3">
        <text>L-methionyl-[protein] + [thioredoxin]-disulfide + H2O = L-methionyl-(R)-S-oxide-[protein] + [thioredoxin]-dithiol</text>
        <dbReference type="Rhea" id="RHEA:24164"/>
        <dbReference type="Rhea" id="RHEA-COMP:10698"/>
        <dbReference type="Rhea" id="RHEA-COMP:10700"/>
        <dbReference type="Rhea" id="RHEA-COMP:12313"/>
        <dbReference type="Rhea" id="RHEA-COMP:12314"/>
        <dbReference type="ChEBI" id="CHEBI:15377"/>
        <dbReference type="ChEBI" id="CHEBI:16044"/>
        <dbReference type="ChEBI" id="CHEBI:29950"/>
        <dbReference type="ChEBI" id="CHEBI:45764"/>
        <dbReference type="ChEBI" id="CHEBI:50058"/>
        <dbReference type="EC" id="1.8.4.12"/>
    </reaction>
</comment>
<feature type="active site" description="Nucleophile" evidence="3">
    <location>
        <position position="123"/>
    </location>
</feature>
<feature type="domain" description="MsrB" evidence="4">
    <location>
        <begin position="12"/>
        <end position="134"/>
    </location>
</feature>
<dbReference type="GO" id="GO:0030091">
    <property type="term" value="P:protein repair"/>
    <property type="evidence" value="ECO:0007669"/>
    <property type="project" value="InterPro"/>
</dbReference>
<dbReference type="EC" id="1.8.4.12" evidence="3"/>
<dbReference type="GO" id="GO:0005737">
    <property type="term" value="C:cytoplasm"/>
    <property type="evidence" value="ECO:0007669"/>
    <property type="project" value="TreeGrafter"/>
</dbReference>
<dbReference type="AlphaFoldDB" id="A0A162GEL9"/>
<dbReference type="HAMAP" id="MF_01400">
    <property type="entry name" value="MsrB"/>
    <property type="match status" value="1"/>
</dbReference>
<evidence type="ECO:0000313" key="5">
    <source>
        <dbReference type="EMBL" id="KYG67963.1"/>
    </source>
</evidence>
<evidence type="ECO:0000313" key="6">
    <source>
        <dbReference type="Proteomes" id="UP000075799"/>
    </source>
</evidence>
<gene>
    <name evidence="3" type="primary">msrB</name>
    <name evidence="5" type="ORF">AZI87_01425</name>
</gene>
<dbReference type="InterPro" id="IPR028427">
    <property type="entry name" value="Met_Sox_Rdtase_MsrB"/>
</dbReference>
<protein>
    <recommendedName>
        <fullName evidence="3">Peptide methionine sulfoxide reductase MsrB</fullName>
        <ecNumber evidence="3">1.8.4.12</ecNumber>
    </recommendedName>
    <alternativeName>
        <fullName evidence="3">Peptide-methionine (R)-S-oxide reductase</fullName>
    </alternativeName>
</protein>
<dbReference type="Pfam" id="PF01641">
    <property type="entry name" value="SelR"/>
    <property type="match status" value="1"/>
</dbReference>
<dbReference type="OrthoDB" id="5295413at2"/>
<accession>A0A162GEL9</accession>
<evidence type="ECO:0000256" key="3">
    <source>
        <dbReference type="HAMAP-Rule" id="MF_01400"/>
    </source>
</evidence>
<reference evidence="5 6" key="1">
    <citation type="submission" date="2016-03" db="EMBL/GenBank/DDBJ databases">
        <authorList>
            <person name="Ploux O."/>
        </authorList>
    </citation>
    <scope>NUCLEOTIDE SEQUENCE [LARGE SCALE GENOMIC DNA]</scope>
    <source>
        <strain evidence="5 6">EC13</strain>
    </source>
</reference>
<evidence type="ECO:0000256" key="1">
    <source>
        <dbReference type="ARBA" id="ARBA00023002"/>
    </source>
</evidence>
<dbReference type="PANTHER" id="PTHR10173:SF59">
    <property type="entry name" value="PEPTIDE METHIONINE SULFOXIDE REDUCTASE MSRA_MSRB"/>
    <property type="match status" value="1"/>
</dbReference>
<keyword evidence="1 3" id="KW-0560">Oxidoreductase</keyword>
<dbReference type="SUPFAM" id="SSF51316">
    <property type="entry name" value="Mss4-like"/>
    <property type="match status" value="1"/>
</dbReference>
<name>A0A162GEL9_BDEBC</name>
<dbReference type="NCBIfam" id="TIGR00357">
    <property type="entry name" value="peptide-methionine (R)-S-oxide reductase MsrB"/>
    <property type="match status" value="1"/>
</dbReference>
<comment type="similarity">
    <text evidence="3">Belongs to the MsrB Met sulfoxide reductase family.</text>
</comment>
<dbReference type="Gene3D" id="2.170.150.20">
    <property type="entry name" value="Peptide methionine sulfoxide reductase"/>
    <property type="match status" value="1"/>
</dbReference>
<evidence type="ECO:0000256" key="2">
    <source>
        <dbReference type="ARBA" id="ARBA00048488"/>
    </source>
</evidence>
<organism evidence="5 6">
    <name type="scientific">Bdellovibrio bacteriovorus</name>
    <dbReference type="NCBI Taxonomy" id="959"/>
    <lineage>
        <taxon>Bacteria</taxon>
        <taxon>Pseudomonadati</taxon>
        <taxon>Bdellovibrionota</taxon>
        <taxon>Bdellovibrionia</taxon>
        <taxon>Bdellovibrionales</taxon>
        <taxon>Pseudobdellovibrionaceae</taxon>
        <taxon>Bdellovibrio</taxon>
    </lineage>
</organism>
<dbReference type="InterPro" id="IPR002579">
    <property type="entry name" value="Met_Sox_Rdtase_MsrB_dom"/>
</dbReference>
<dbReference type="InterPro" id="IPR011057">
    <property type="entry name" value="Mss4-like_sf"/>
</dbReference>
<dbReference type="Proteomes" id="UP000075799">
    <property type="component" value="Unassembled WGS sequence"/>
</dbReference>
<sequence length="164" mass="18706">MKDFSHYHKPTSSELKHKLNPLQYEVTQMEGTERPFSNKYWDNHEEGIYVDVVSGEPLFSSLDKFDSSTGWPSFTKPLDESYVTTKVDRSLSVPRIEVRSKLADCHLGHIFNDGPAPTGKRYCLNSAALKFIPVRDLEKEGYEEYLPLFKKQKDGEPEAGAPGY</sequence>
<proteinExistence type="inferred from homology"/>
<dbReference type="FunFam" id="2.170.150.20:FF:000003">
    <property type="entry name" value="Peptide methionine sulfoxide reductase MsrB"/>
    <property type="match status" value="1"/>
</dbReference>